<protein>
    <submittedName>
        <fullName evidence="2">Uncharacterized protein</fullName>
    </submittedName>
</protein>
<proteinExistence type="predicted"/>
<sequence>MFPSTSGSRPTPTPSTSGSRRVAPTPTPAPSERRSSRAVSPVPSESNAEEWKKAFSDLASELAGINVFVDETGNTHEILTKAREEITTQIEEENLRRAIVDKLEDPTWLASPQSQKIAFELNRMILSDSGGAATTTTSDPNFSALDLLSSTISTEDPLFPHLQAAHHLRLELTCLKWTRLARMGRLLVRRLKDTQAVVPYDVKQEMAQLIKHCVTRFRETDVSSLDVDSVTVRFGGGQRGQVDMDAEKFFFTMQAFYSPSRIDPLVPKLDQVAFDRVGDLEFGIFGWPKFTNSST</sequence>
<feature type="compositionally biased region" description="Low complexity" evidence="1">
    <location>
        <begin position="37"/>
        <end position="46"/>
    </location>
</feature>
<accession>A0A8H6M3N0</accession>
<dbReference type="AlphaFoldDB" id="A0A8H6M3N0"/>
<gene>
    <name evidence="2" type="ORF">DFP72DRAFT_1124980</name>
</gene>
<evidence type="ECO:0000256" key="1">
    <source>
        <dbReference type="SAM" id="MobiDB-lite"/>
    </source>
</evidence>
<feature type="region of interest" description="Disordered" evidence="1">
    <location>
        <begin position="1"/>
        <end position="48"/>
    </location>
</feature>
<name>A0A8H6M3N0_9AGAR</name>
<keyword evidence="3" id="KW-1185">Reference proteome</keyword>
<dbReference type="Proteomes" id="UP000521943">
    <property type="component" value="Unassembled WGS sequence"/>
</dbReference>
<dbReference type="EMBL" id="JACGCI010000034">
    <property type="protein sequence ID" value="KAF6754398.1"/>
    <property type="molecule type" value="Genomic_DNA"/>
</dbReference>
<organism evidence="2 3">
    <name type="scientific">Ephemerocybe angulata</name>
    <dbReference type="NCBI Taxonomy" id="980116"/>
    <lineage>
        <taxon>Eukaryota</taxon>
        <taxon>Fungi</taxon>
        <taxon>Dikarya</taxon>
        <taxon>Basidiomycota</taxon>
        <taxon>Agaricomycotina</taxon>
        <taxon>Agaricomycetes</taxon>
        <taxon>Agaricomycetidae</taxon>
        <taxon>Agaricales</taxon>
        <taxon>Agaricineae</taxon>
        <taxon>Psathyrellaceae</taxon>
        <taxon>Ephemerocybe</taxon>
    </lineage>
</organism>
<evidence type="ECO:0000313" key="2">
    <source>
        <dbReference type="EMBL" id="KAF6754398.1"/>
    </source>
</evidence>
<feature type="compositionally biased region" description="Low complexity" evidence="1">
    <location>
        <begin position="1"/>
        <end position="24"/>
    </location>
</feature>
<evidence type="ECO:0000313" key="3">
    <source>
        <dbReference type="Proteomes" id="UP000521943"/>
    </source>
</evidence>
<comment type="caution">
    <text evidence="2">The sequence shown here is derived from an EMBL/GenBank/DDBJ whole genome shotgun (WGS) entry which is preliminary data.</text>
</comment>
<reference evidence="2 3" key="1">
    <citation type="submission" date="2020-07" db="EMBL/GenBank/DDBJ databases">
        <title>Comparative genomics of pyrophilous fungi reveals a link between fire events and developmental genes.</title>
        <authorList>
            <consortium name="DOE Joint Genome Institute"/>
            <person name="Steindorff A.S."/>
            <person name="Carver A."/>
            <person name="Calhoun S."/>
            <person name="Stillman K."/>
            <person name="Liu H."/>
            <person name="Lipzen A."/>
            <person name="Pangilinan J."/>
            <person name="Labutti K."/>
            <person name="Bruns T.D."/>
            <person name="Grigoriev I.V."/>
        </authorList>
    </citation>
    <scope>NUCLEOTIDE SEQUENCE [LARGE SCALE GENOMIC DNA]</scope>
    <source>
        <strain evidence="2 3">CBS 144469</strain>
    </source>
</reference>